<evidence type="ECO:0000313" key="1">
    <source>
        <dbReference type="EMBL" id="PJF36801.1"/>
    </source>
</evidence>
<organism evidence="1 2">
    <name type="scientific">Candidatus Thermofonsia Clade 1 bacterium</name>
    <dbReference type="NCBI Taxonomy" id="2364210"/>
    <lineage>
        <taxon>Bacteria</taxon>
        <taxon>Bacillati</taxon>
        <taxon>Chloroflexota</taxon>
        <taxon>Candidatus Thermofontia</taxon>
        <taxon>Candidatus Thermofonsia Clade 1</taxon>
    </lineage>
</organism>
<evidence type="ECO:0000313" key="2">
    <source>
        <dbReference type="Proteomes" id="UP000229681"/>
    </source>
</evidence>
<gene>
    <name evidence="1" type="ORF">CUN49_03585</name>
</gene>
<reference evidence="1 2" key="1">
    <citation type="submission" date="2017-11" db="EMBL/GenBank/DDBJ databases">
        <title>Evolution of Phototrophy in the Chloroflexi Phylum Driven by Horizontal Gene Transfer.</title>
        <authorList>
            <person name="Ward L.M."/>
            <person name="Hemp J."/>
            <person name="Shih P.M."/>
            <person name="Mcglynn S.E."/>
            <person name="Fischer W."/>
        </authorList>
    </citation>
    <scope>NUCLEOTIDE SEQUENCE [LARGE SCALE GENOMIC DNA]</scope>
    <source>
        <strain evidence="1">JP3_13</strain>
    </source>
</reference>
<proteinExistence type="predicted"/>
<dbReference type="EMBL" id="PGTM01000030">
    <property type="protein sequence ID" value="PJF36801.1"/>
    <property type="molecule type" value="Genomic_DNA"/>
</dbReference>
<comment type="caution">
    <text evidence="1">The sequence shown here is derived from an EMBL/GenBank/DDBJ whole genome shotgun (WGS) entry which is preliminary data.</text>
</comment>
<protein>
    <recommendedName>
        <fullName evidence="3">Peptidase MA-like domain-containing protein</fullName>
    </recommendedName>
</protein>
<dbReference type="Pfam" id="PF04450">
    <property type="entry name" value="BSP"/>
    <property type="match status" value="1"/>
</dbReference>
<dbReference type="Proteomes" id="UP000229681">
    <property type="component" value="Unassembled WGS sequence"/>
</dbReference>
<name>A0A2M8PGZ5_9CHLR</name>
<sequence>MIVRTCNRVAHNNPKTFFTNPGALQMRALRLLCLIWLAAACDLAPQPPQPTLAALPSPPVLSFTATARPTRMPLPPTWTPSYSASATPAPRTHSLLSAEAIRVEANIAKIENRRRVNFSLWLTPREQLVQSATLHYTFPHSGKTEQRRVPLPPQKLGETFKSPLSLSFSIDQMPLHEDRIVYQWLIEAQDGSLLQTAPQTFKVTEAIAEERRDDLPIIPAEAHFWSDFPNQAILSVRLKPEAPIRQAKVYYTQNTGLVLFSFPVRHVPQKRPGEEIQISFVFNDALAPQIPWQRLEWWFVLTDQNGKQWRTQPQFNEYSDTRFHQWQRTEGDRAVIFTYERSAADIAFIKRGTDHALERLERFFGYRLLYKPHIVFYNQPRHFKAWAPPNLADRFIGLASAVWGGVVVTFHSSLEYTVYSVIQHELTHLFQYQAMRDDDAPLWWIEGTASYFEERSAQDYMARARNFVRRNGMPDLQRTNRHLVARDVSVTYFVGAAIVDYVIQAYGLQAFQRLHIALARHTPFDQALQQVIGKTRRQLSQEFAAWLMR</sequence>
<dbReference type="InterPro" id="IPR007541">
    <property type="entry name" value="Uncharacterised_BSP"/>
</dbReference>
<evidence type="ECO:0008006" key="3">
    <source>
        <dbReference type="Google" id="ProtNLM"/>
    </source>
</evidence>
<dbReference type="AlphaFoldDB" id="A0A2M8PGZ5"/>
<accession>A0A2M8PGZ5</accession>